<evidence type="ECO:0000313" key="1">
    <source>
        <dbReference type="EMBL" id="KAI0026870.1"/>
    </source>
</evidence>
<reference evidence="1" key="1">
    <citation type="submission" date="2021-02" db="EMBL/GenBank/DDBJ databases">
        <authorList>
            <consortium name="DOE Joint Genome Institute"/>
            <person name="Ahrendt S."/>
            <person name="Looney B.P."/>
            <person name="Miyauchi S."/>
            <person name="Morin E."/>
            <person name="Drula E."/>
            <person name="Courty P.E."/>
            <person name="Chicoki N."/>
            <person name="Fauchery L."/>
            <person name="Kohler A."/>
            <person name="Kuo A."/>
            <person name="Labutti K."/>
            <person name="Pangilinan J."/>
            <person name="Lipzen A."/>
            <person name="Riley R."/>
            <person name="Andreopoulos W."/>
            <person name="He G."/>
            <person name="Johnson J."/>
            <person name="Barry K.W."/>
            <person name="Grigoriev I.V."/>
            <person name="Nagy L."/>
            <person name="Hibbett D."/>
            <person name="Henrissat B."/>
            <person name="Matheny P.B."/>
            <person name="Labbe J."/>
            <person name="Martin F."/>
        </authorList>
    </citation>
    <scope>NUCLEOTIDE SEQUENCE</scope>
    <source>
        <strain evidence="1">EC-137</strain>
    </source>
</reference>
<evidence type="ECO:0000313" key="2">
    <source>
        <dbReference type="Proteomes" id="UP000814128"/>
    </source>
</evidence>
<keyword evidence="2" id="KW-1185">Reference proteome</keyword>
<name>A0ACB8Q578_9AGAM</name>
<comment type="caution">
    <text evidence="1">The sequence shown here is derived from an EMBL/GenBank/DDBJ whole genome shotgun (WGS) entry which is preliminary data.</text>
</comment>
<protein>
    <submittedName>
        <fullName evidence="1">Uncharacterized protein</fullName>
    </submittedName>
</protein>
<reference evidence="1" key="2">
    <citation type="journal article" date="2022" name="New Phytol.">
        <title>Evolutionary transition to the ectomycorrhizal habit in the genomes of a hyperdiverse lineage of mushroom-forming fungi.</title>
        <authorList>
            <person name="Looney B."/>
            <person name="Miyauchi S."/>
            <person name="Morin E."/>
            <person name="Drula E."/>
            <person name="Courty P.E."/>
            <person name="Kohler A."/>
            <person name="Kuo A."/>
            <person name="LaButti K."/>
            <person name="Pangilinan J."/>
            <person name="Lipzen A."/>
            <person name="Riley R."/>
            <person name="Andreopoulos W."/>
            <person name="He G."/>
            <person name="Johnson J."/>
            <person name="Nolan M."/>
            <person name="Tritt A."/>
            <person name="Barry K.W."/>
            <person name="Grigoriev I.V."/>
            <person name="Nagy L.G."/>
            <person name="Hibbett D."/>
            <person name="Henrissat B."/>
            <person name="Matheny P.B."/>
            <person name="Labbe J."/>
            <person name="Martin F.M."/>
        </authorList>
    </citation>
    <scope>NUCLEOTIDE SEQUENCE</scope>
    <source>
        <strain evidence="1">EC-137</strain>
    </source>
</reference>
<dbReference type="Proteomes" id="UP000814128">
    <property type="component" value="Unassembled WGS sequence"/>
</dbReference>
<dbReference type="EMBL" id="MU274138">
    <property type="protein sequence ID" value="KAI0026870.1"/>
    <property type="molecule type" value="Genomic_DNA"/>
</dbReference>
<gene>
    <name evidence="1" type="ORF">K488DRAFT_91747</name>
</gene>
<accession>A0ACB8Q578</accession>
<sequence>MDFLSAPPPLSQSLRMHDLTVDLYTAGPYPPLVLPQDSATALTAPTPATSIPSFVTRSPASVTSFPTPSHQLPSPLSSDEGEPSPKDSVPAPTVPTPVTSIYSFVAHPPASVTSFPTPSHQLPSPPSSDEGEPSPTGSAPAPTAPTPATSIPSFVIHPPASVTSFSTPSHQLPSPLSSDKGELLSPNTPEASYFSTHTLASTISPLTPPDVVSRYAVEIAGNARSTTMGSTTTDLITFLSTSTNACMDKLRFACVARAAHQYHASFEARPVPFPDPTHPIQRG</sequence>
<proteinExistence type="predicted"/>
<organism evidence="1 2">
    <name type="scientific">Vararia minispora EC-137</name>
    <dbReference type="NCBI Taxonomy" id="1314806"/>
    <lineage>
        <taxon>Eukaryota</taxon>
        <taxon>Fungi</taxon>
        <taxon>Dikarya</taxon>
        <taxon>Basidiomycota</taxon>
        <taxon>Agaricomycotina</taxon>
        <taxon>Agaricomycetes</taxon>
        <taxon>Russulales</taxon>
        <taxon>Lachnocladiaceae</taxon>
        <taxon>Vararia</taxon>
    </lineage>
</organism>